<feature type="compositionally biased region" description="Low complexity" evidence="4">
    <location>
        <begin position="42"/>
        <end position="51"/>
    </location>
</feature>
<dbReference type="GO" id="GO:0031369">
    <property type="term" value="F:translation initiation factor binding"/>
    <property type="evidence" value="ECO:0007669"/>
    <property type="project" value="TreeGrafter"/>
</dbReference>
<dbReference type="SUPFAM" id="SSF75689">
    <property type="entry name" value="Zinc-binding domain of translation initiation factor 2 beta"/>
    <property type="match status" value="1"/>
</dbReference>
<reference evidence="6 7" key="1">
    <citation type="submission" date="2016-07" db="EMBL/GenBank/DDBJ databases">
        <title>Pervasive Adenine N6-methylation of Active Genes in Fungi.</title>
        <authorList>
            <consortium name="DOE Joint Genome Institute"/>
            <person name="Mondo S.J."/>
            <person name="Dannebaum R.O."/>
            <person name="Kuo R.C."/>
            <person name="Labutti K."/>
            <person name="Haridas S."/>
            <person name="Kuo A."/>
            <person name="Salamov A."/>
            <person name="Ahrendt S.R."/>
            <person name="Lipzen A."/>
            <person name="Sullivan W."/>
            <person name="Andreopoulos W.B."/>
            <person name="Clum A."/>
            <person name="Lindquist E."/>
            <person name="Daum C."/>
            <person name="Ramamoorthy G.K."/>
            <person name="Gryganskyi A."/>
            <person name="Culley D."/>
            <person name="Magnuson J.K."/>
            <person name="James T.Y."/>
            <person name="O'Malley M.A."/>
            <person name="Stajich J.E."/>
            <person name="Spatafora J.W."/>
            <person name="Visel A."/>
            <person name="Grigoriev I.V."/>
        </authorList>
    </citation>
    <scope>NUCLEOTIDE SEQUENCE [LARGE SCALE GENOMIC DNA]</scope>
    <source>
        <strain evidence="6 7">PL171</strain>
    </source>
</reference>
<dbReference type="STRING" id="765915.A0A1Y2I055"/>
<comment type="caution">
    <text evidence="6">The sequence shown here is derived from an EMBL/GenBank/DDBJ whole genome shotgun (WGS) entry which is preliminary data.</text>
</comment>
<protein>
    <submittedName>
        <fullName evidence="6">Domain found in IF2B/IF5-domain-containing protein</fullName>
    </submittedName>
</protein>
<dbReference type="FunFam" id="3.30.30.170:FF:000001">
    <property type="entry name" value="Eukaryotic translation initiation factor 2 subunit"/>
    <property type="match status" value="1"/>
</dbReference>
<dbReference type="GO" id="GO:0001731">
    <property type="term" value="P:formation of translation preinitiation complex"/>
    <property type="evidence" value="ECO:0007669"/>
    <property type="project" value="TreeGrafter"/>
</dbReference>
<proteinExistence type="inferred from homology"/>
<sequence length="324" mass="36016">MSDHDNLPTVDAEEVFDPSAMKKKKKKSSKKTVPAAFDDESAPASTDAPAAADDDEELDFSKLKKKKSSKKSKKTVPEDLVADEDADEAAVEKPKKSKRAPSPPRVDYHAGHAAAADDDEDDLDGDEDENVEDIEDEIPDEETGFAFTSEEEAAEETWIGTDRDYTYDEILSRVFRILHEHNPALAGGRKRYTIVPPQVAREGSKKTVFANIDDICNRMRRNYDHVVQFLYAELGTSGSVDGSKRLIIKGRFQPKQIENVLRRYIVEYVTCKTCKSPETILRKENRLYFQQCESCGSTRSVSAIQGGFKAQVGSRKAAKAKAGA</sequence>
<feature type="compositionally biased region" description="Basic residues" evidence="4">
    <location>
        <begin position="63"/>
        <end position="74"/>
    </location>
</feature>
<dbReference type="InterPro" id="IPR016189">
    <property type="entry name" value="Transl_init_fac_IF2/IF5_N"/>
</dbReference>
<dbReference type="GO" id="GO:0005850">
    <property type="term" value="C:eukaryotic translation initiation factor 2 complex"/>
    <property type="evidence" value="ECO:0007669"/>
    <property type="project" value="TreeGrafter"/>
</dbReference>
<feature type="compositionally biased region" description="Acidic residues" evidence="4">
    <location>
        <begin position="80"/>
        <end position="89"/>
    </location>
</feature>
<dbReference type="SUPFAM" id="SSF100966">
    <property type="entry name" value="Translation initiation factor 2 beta, aIF2beta, N-terminal domain"/>
    <property type="match status" value="1"/>
</dbReference>
<dbReference type="PANTHER" id="PTHR23001:SF3">
    <property type="entry name" value="EUKARYOTIC TRANSLATION INITIATION FACTOR 2 SUBUNIT 2"/>
    <property type="match status" value="1"/>
</dbReference>
<organism evidence="6 7">
    <name type="scientific">Catenaria anguillulae PL171</name>
    <dbReference type="NCBI Taxonomy" id="765915"/>
    <lineage>
        <taxon>Eukaryota</taxon>
        <taxon>Fungi</taxon>
        <taxon>Fungi incertae sedis</taxon>
        <taxon>Blastocladiomycota</taxon>
        <taxon>Blastocladiomycetes</taxon>
        <taxon>Blastocladiales</taxon>
        <taxon>Catenariaceae</taxon>
        <taxon>Catenaria</taxon>
    </lineage>
</organism>
<dbReference type="OrthoDB" id="10255414at2759"/>
<dbReference type="SMART" id="SM00653">
    <property type="entry name" value="eIF2B_5"/>
    <property type="match status" value="1"/>
</dbReference>
<gene>
    <name evidence="6" type="ORF">BCR44DRAFT_40034</name>
</gene>
<evidence type="ECO:0000313" key="6">
    <source>
        <dbReference type="EMBL" id="ORZ39604.1"/>
    </source>
</evidence>
<evidence type="ECO:0000256" key="2">
    <source>
        <dbReference type="ARBA" id="ARBA00022540"/>
    </source>
</evidence>
<dbReference type="AlphaFoldDB" id="A0A1Y2I055"/>
<comment type="similarity">
    <text evidence="1">Belongs to the eIF-2-beta/eIF-5 family.</text>
</comment>
<dbReference type="Proteomes" id="UP000193411">
    <property type="component" value="Unassembled WGS sequence"/>
</dbReference>
<keyword evidence="3" id="KW-0648">Protein biosynthesis</keyword>
<name>A0A1Y2I055_9FUNG</name>
<evidence type="ECO:0000259" key="5">
    <source>
        <dbReference type="SMART" id="SM00653"/>
    </source>
</evidence>
<keyword evidence="2" id="KW-0396">Initiation factor</keyword>
<dbReference type="Gene3D" id="3.30.30.170">
    <property type="match status" value="1"/>
</dbReference>
<feature type="domain" description="Translation initiation factor IF2/IF5" evidence="5">
    <location>
        <begin position="189"/>
        <end position="298"/>
    </location>
</feature>
<evidence type="ECO:0000256" key="1">
    <source>
        <dbReference type="ARBA" id="ARBA00010397"/>
    </source>
</evidence>
<dbReference type="InterPro" id="IPR002735">
    <property type="entry name" value="Transl_init_fac_IF2/IF5_dom"/>
</dbReference>
<dbReference type="PANTHER" id="PTHR23001">
    <property type="entry name" value="EUKARYOTIC TRANSLATION INITIATION FACTOR"/>
    <property type="match status" value="1"/>
</dbReference>
<accession>A0A1Y2I055</accession>
<dbReference type="GO" id="GO:0003729">
    <property type="term" value="F:mRNA binding"/>
    <property type="evidence" value="ECO:0007669"/>
    <property type="project" value="TreeGrafter"/>
</dbReference>
<dbReference type="InterPro" id="IPR045196">
    <property type="entry name" value="IF2/IF5"/>
</dbReference>
<feature type="compositionally biased region" description="Acidic residues" evidence="4">
    <location>
        <begin position="116"/>
        <end position="155"/>
    </location>
</feature>
<keyword evidence="7" id="KW-1185">Reference proteome</keyword>
<evidence type="ECO:0000256" key="3">
    <source>
        <dbReference type="ARBA" id="ARBA00022917"/>
    </source>
</evidence>
<dbReference type="InterPro" id="IPR016190">
    <property type="entry name" value="Transl_init_fac_IF2/IF5_Zn-bd"/>
</dbReference>
<dbReference type="Pfam" id="PF01873">
    <property type="entry name" value="eIF-5_eIF-2B"/>
    <property type="match status" value="1"/>
</dbReference>
<dbReference type="GO" id="GO:0003743">
    <property type="term" value="F:translation initiation factor activity"/>
    <property type="evidence" value="ECO:0007669"/>
    <property type="project" value="UniProtKB-KW"/>
</dbReference>
<feature type="compositionally biased region" description="Basic residues" evidence="4">
    <location>
        <begin position="21"/>
        <end position="30"/>
    </location>
</feature>
<dbReference type="EMBL" id="MCFL01000005">
    <property type="protein sequence ID" value="ORZ39604.1"/>
    <property type="molecule type" value="Genomic_DNA"/>
</dbReference>
<feature type="region of interest" description="Disordered" evidence="4">
    <location>
        <begin position="1"/>
        <end position="155"/>
    </location>
</feature>
<evidence type="ECO:0000313" key="7">
    <source>
        <dbReference type="Proteomes" id="UP000193411"/>
    </source>
</evidence>
<evidence type="ECO:0000256" key="4">
    <source>
        <dbReference type="SAM" id="MobiDB-lite"/>
    </source>
</evidence>